<keyword evidence="9 14" id="KW-0949">S-adenosyl-L-methionine</keyword>
<dbReference type="GO" id="GO:0005737">
    <property type="term" value="C:cytoplasm"/>
    <property type="evidence" value="ECO:0007669"/>
    <property type="project" value="UniProtKB-SubCell"/>
</dbReference>
<name>A0A7S8FHA5_9BACT</name>
<evidence type="ECO:0000256" key="5">
    <source>
        <dbReference type="ARBA" id="ARBA00022490"/>
    </source>
</evidence>
<dbReference type="PROSITE" id="PS01153">
    <property type="entry name" value="NOL1_NOP2_SUN"/>
    <property type="match status" value="1"/>
</dbReference>
<reference evidence="16 17" key="1">
    <citation type="journal article" date="2020" name="ISME J.">
        <title>Enrichment and physiological characterization of a novel comammox Nitrospira indicates ammonium inhibition of complete nitrification.</title>
        <authorList>
            <person name="Sakoula D."/>
            <person name="Koch H."/>
            <person name="Frank J."/>
            <person name="Jetten M.S.M."/>
            <person name="van Kessel M.A.H.J."/>
            <person name="Lucker S."/>
        </authorList>
    </citation>
    <scope>NUCLEOTIDE SEQUENCE [LARGE SCALE GENOMIC DNA]</scope>
    <source>
        <strain evidence="16">Comreactor17</strain>
    </source>
</reference>
<dbReference type="Gene3D" id="3.30.70.1170">
    <property type="entry name" value="Sun protein, domain 3"/>
    <property type="match status" value="1"/>
</dbReference>
<comment type="function">
    <text evidence="1">Specifically methylates the cytosine at position 967 (m5C967) of 16S rRNA.</text>
</comment>
<dbReference type="AlphaFoldDB" id="A0A7S8FHA5"/>
<feature type="active site" description="Nucleophile" evidence="14">
    <location>
        <position position="398"/>
    </location>
</feature>
<dbReference type="PRINTS" id="PR02008">
    <property type="entry name" value="RCMTFAMILY"/>
</dbReference>
<comment type="similarity">
    <text evidence="3 14">Belongs to the class I-like SAM-binding methyltransferase superfamily. RsmB/NOP family.</text>
</comment>
<accession>A0A7S8FHA5</accession>
<evidence type="ECO:0000256" key="11">
    <source>
        <dbReference type="ARBA" id="ARBA00030399"/>
    </source>
</evidence>
<dbReference type="GO" id="GO:0006355">
    <property type="term" value="P:regulation of DNA-templated transcription"/>
    <property type="evidence" value="ECO:0007669"/>
    <property type="project" value="InterPro"/>
</dbReference>
<dbReference type="Gene3D" id="1.10.940.10">
    <property type="entry name" value="NusB-like"/>
    <property type="match status" value="1"/>
</dbReference>
<dbReference type="NCBIfam" id="NF011494">
    <property type="entry name" value="PRK14902.1"/>
    <property type="match status" value="1"/>
</dbReference>
<dbReference type="EMBL" id="CP047423">
    <property type="protein sequence ID" value="QPD05832.1"/>
    <property type="molecule type" value="Genomic_DNA"/>
</dbReference>
<keyword evidence="7 14" id="KW-0489">Methyltransferase</keyword>
<gene>
    <name evidence="16" type="ORF">Nkreftii_003606</name>
</gene>
<dbReference type="Pfam" id="PF01189">
    <property type="entry name" value="Methyltr_RsmB-F"/>
    <property type="match status" value="1"/>
</dbReference>
<dbReference type="Pfam" id="PF01029">
    <property type="entry name" value="NusB"/>
    <property type="match status" value="1"/>
</dbReference>
<feature type="binding site" evidence="14">
    <location>
        <begin position="264"/>
        <end position="270"/>
    </location>
    <ligand>
        <name>S-adenosyl-L-methionine</name>
        <dbReference type="ChEBI" id="CHEBI:59789"/>
    </ligand>
</feature>
<comment type="subcellular location">
    <subcellularLocation>
        <location evidence="2">Cytoplasm</location>
    </subcellularLocation>
</comment>
<dbReference type="PROSITE" id="PS51686">
    <property type="entry name" value="SAM_MT_RSMB_NOP"/>
    <property type="match status" value="1"/>
</dbReference>
<feature type="binding site" evidence="14">
    <location>
        <position position="345"/>
    </location>
    <ligand>
        <name>S-adenosyl-L-methionine</name>
        <dbReference type="ChEBI" id="CHEBI:59789"/>
    </ligand>
</feature>
<feature type="domain" description="SAM-dependent MTase RsmB/NOP-type" evidence="15">
    <location>
        <begin position="174"/>
        <end position="462"/>
    </location>
</feature>
<dbReference type="InterPro" id="IPR049560">
    <property type="entry name" value="MeTrfase_RsmB-F_NOP2_cat"/>
</dbReference>
<dbReference type="GO" id="GO:0008649">
    <property type="term" value="F:rRNA methyltransferase activity"/>
    <property type="evidence" value="ECO:0007669"/>
    <property type="project" value="InterPro"/>
</dbReference>
<comment type="catalytic activity">
    <reaction evidence="13">
        <text>cytidine(967) in 16S rRNA + S-adenosyl-L-methionine = 5-methylcytidine(967) in 16S rRNA + S-adenosyl-L-homocysteine + H(+)</text>
        <dbReference type="Rhea" id="RHEA:42748"/>
        <dbReference type="Rhea" id="RHEA-COMP:10219"/>
        <dbReference type="Rhea" id="RHEA-COMP:10220"/>
        <dbReference type="ChEBI" id="CHEBI:15378"/>
        <dbReference type="ChEBI" id="CHEBI:57856"/>
        <dbReference type="ChEBI" id="CHEBI:59789"/>
        <dbReference type="ChEBI" id="CHEBI:74483"/>
        <dbReference type="ChEBI" id="CHEBI:82748"/>
        <dbReference type="EC" id="2.1.1.176"/>
    </reaction>
</comment>
<dbReference type="InterPro" id="IPR006027">
    <property type="entry name" value="NusB_RsmB_TIM44"/>
</dbReference>
<dbReference type="InterPro" id="IPR054728">
    <property type="entry name" value="RsmB-like_ferredoxin"/>
</dbReference>
<feature type="binding site" evidence="14">
    <location>
        <position position="288"/>
    </location>
    <ligand>
        <name>S-adenosyl-L-methionine</name>
        <dbReference type="ChEBI" id="CHEBI:59789"/>
    </ligand>
</feature>
<keyword evidence="6" id="KW-0698">rRNA processing</keyword>
<dbReference type="NCBIfam" id="TIGR00563">
    <property type="entry name" value="rsmB"/>
    <property type="match status" value="1"/>
</dbReference>
<evidence type="ECO:0000313" key="17">
    <source>
        <dbReference type="Proteomes" id="UP000593737"/>
    </source>
</evidence>
<dbReference type="Proteomes" id="UP000593737">
    <property type="component" value="Chromosome"/>
</dbReference>
<dbReference type="GO" id="GO:0003723">
    <property type="term" value="F:RNA binding"/>
    <property type="evidence" value="ECO:0007669"/>
    <property type="project" value="UniProtKB-UniRule"/>
</dbReference>
<evidence type="ECO:0000256" key="9">
    <source>
        <dbReference type="ARBA" id="ARBA00022691"/>
    </source>
</evidence>
<evidence type="ECO:0000256" key="14">
    <source>
        <dbReference type="PROSITE-ProRule" id="PRU01023"/>
    </source>
</evidence>
<dbReference type="Gene3D" id="3.40.50.150">
    <property type="entry name" value="Vaccinia Virus protein VP39"/>
    <property type="match status" value="1"/>
</dbReference>
<dbReference type="CDD" id="cd02440">
    <property type="entry name" value="AdoMet_MTases"/>
    <property type="match status" value="1"/>
</dbReference>
<evidence type="ECO:0000256" key="4">
    <source>
        <dbReference type="ARBA" id="ARBA00012140"/>
    </source>
</evidence>
<protein>
    <recommendedName>
        <fullName evidence="4">16S rRNA (cytosine(967)-C(5))-methyltransferase</fullName>
        <ecNumber evidence="4">2.1.1.176</ecNumber>
    </recommendedName>
    <alternativeName>
        <fullName evidence="11">16S rRNA m5C967 methyltransferase</fullName>
    </alternativeName>
    <alternativeName>
        <fullName evidence="12">rRNA (cytosine-C(5)-)-methyltransferase RsmB</fullName>
    </alternativeName>
</protein>
<evidence type="ECO:0000256" key="12">
    <source>
        <dbReference type="ARBA" id="ARBA00031088"/>
    </source>
</evidence>
<dbReference type="InterPro" id="IPR001678">
    <property type="entry name" value="MeTrfase_RsmB-F_NOP2_dom"/>
</dbReference>
<dbReference type="PANTHER" id="PTHR22807:SF53">
    <property type="entry name" value="RIBOSOMAL RNA SMALL SUBUNIT METHYLTRANSFERASE B-RELATED"/>
    <property type="match status" value="1"/>
</dbReference>
<dbReference type="SUPFAM" id="SSF53335">
    <property type="entry name" value="S-adenosyl-L-methionine-dependent methyltransferases"/>
    <property type="match status" value="1"/>
</dbReference>
<dbReference type="InterPro" id="IPR029063">
    <property type="entry name" value="SAM-dependent_MTases_sf"/>
</dbReference>
<evidence type="ECO:0000259" key="15">
    <source>
        <dbReference type="PROSITE" id="PS51686"/>
    </source>
</evidence>
<evidence type="ECO:0000256" key="10">
    <source>
        <dbReference type="ARBA" id="ARBA00022884"/>
    </source>
</evidence>
<dbReference type="Pfam" id="PF22458">
    <property type="entry name" value="RsmF-B_ferredox"/>
    <property type="match status" value="1"/>
</dbReference>
<evidence type="ECO:0000256" key="8">
    <source>
        <dbReference type="ARBA" id="ARBA00022679"/>
    </source>
</evidence>
<evidence type="ECO:0000256" key="7">
    <source>
        <dbReference type="ARBA" id="ARBA00022603"/>
    </source>
</evidence>
<evidence type="ECO:0000256" key="3">
    <source>
        <dbReference type="ARBA" id="ARBA00007494"/>
    </source>
</evidence>
<evidence type="ECO:0000313" key="16">
    <source>
        <dbReference type="EMBL" id="QPD05832.1"/>
    </source>
</evidence>
<evidence type="ECO:0000256" key="6">
    <source>
        <dbReference type="ARBA" id="ARBA00022552"/>
    </source>
</evidence>
<keyword evidence="10 14" id="KW-0694">RNA-binding</keyword>
<keyword evidence="5" id="KW-0963">Cytoplasm</keyword>
<dbReference type="InterPro" id="IPR018314">
    <property type="entry name" value="RsmB/NOL1/NOP2-like_CS"/>
</dbReference>
<feature type="binding site" evidence="14">
    <location>
        <position position="315"/>
    </location>
    <ligand>
        <name>S-adenosyl-L-methionine</name>
        <dbReference type="ChEBI" id="CHEBI:59789"/>
    </ligand>
</feature>
<dbReference type="InterPro" id="IPR023267">
    <property type="entry name" value="RCMT"/>
</dbReference>
<dbReference type="InterPro" id="IPR035926">
    <property type="entry name" value="NusB-like_sf"/>
</dbReference>
<dbReference type="KEGG" id="nkf:Nkreftii_003606"/>
<dbReference type="InterPro" id="IPR004573">
    <property type="entry name" value="rRNA_ssu_MeTfrase_B"/>
</dbReference>
<dbReference type="SUPFAM" id="SSF48013">
    <property type="entry name" value="NusB-like"/>
    <property type="match status" value="1"/>
</dbReference>
<proteinExistence type="inferred from homology"/>
<dbReference type="EC" id="2.1.1.176" evidence="4"/>
<evidence type="ECO:0000256" key="2">
    <source>
        <dbReference type="ARBA" id="ARBA00004496"/>
    </source>
</evidence>
<evidence type="ECO:0000256" key="1">
    <source>
        <dbReference type="ARBA" id="ARBA00002724"/>
    </source>
</evidence>
<sequence length="463" mass="51497">MSEPSARSIALRILLASQRTDHPLDKLIDQQAPSISLPRDRALVMELVYGVLRQQETIEWRLGEVLSKPLHRLPVFVQMLLRLGAYQVLFLDRVPASAAVNETVELAKGFAQQLGRDWSGLVNGVLRNLIRMPAPSLPDPATHPAESLSIKYGIPMWLVARWLDRMGREQTESACRATSTIPNVTVRVNRCRLTREEFLKRMQEAELAAHPTEVSPVGVVVEEGRDVTLLPGFMAGDFYVEDEAAQLIPPILDPVPMEVILDACAAPGGKVTHLAELMGDRGIIVAVDQKASRLDLLQDNCARLRIRSIVPVVGDARRPAQWTRLLVRDDDQLPIPTVFDRILVDAPCSGLGVLRRHPEAKELRSDLSFTRHQTLQVQILESVAPSLRPGGVLVYSTCSTETEETEEVVNRFCETSPGWTRESVAPWLPRAAHRFVTARGALSTLSNSFGMDGFYAVRLRKNE</sequence>
<evidence type="ECO:0000256" key="13">
    <source>
        <dbReference type="ARBA" id="ARBA00047283"/>
    </source>
</evidence>
<dbReference type="PANTHER" id="PTHR22807">
    <property type="entry name" value="NOP2 YEAST -RELATED NOL1/NOP2/FMU SUN DOMAIN-CONTAINING"/>
    <property type="match status" value="1"/>
</dbReference>
<keyword evidence="8 14" id="KW-0808">Transferase</keyword>
<organism evidence="16 17">
    <name type="scientific">Candidatus Nitrospira kreftii</name>
    <dbReference type="NCBI Taxonomy" id="2652173"/>
    <lineage>
        <taxon>Bacteria</taxon>
        <taxon>Pseudomonadati</taxon>
        <taxon>Nitrospirota</taxon>
        <taxon>Nitrospiria</taxon>
        <taxon>Nitrospirales</taxon>
        <taxon>Nitrospiraceae</taxon>
        <taxon>Nitrospira</taxon>
    </lineage>
</organism>